<dbReference type="InterPro" id="IPR007391">
    <property type="entry name" value="Vancomycin_resist_VanW"/>
</dbReference>
<dbReference type="Pfam" id="PF04294">
    <property type="entry name" value="VanW"/>
    <property type="match status" value="1"/>
</dbReference>
<evidence type="ECO:0000313" key="1">
    <source>
        <dbReference type="EMBL" id="MBC8559981.1"/>
    </source>
</evidence>
<evidence type="ECO:0000313" key="2">
    <source>
        <dbReference type="Proteomes" id="UP000610760"/>
    </source>
</evidence>
<dbReference type="AlphaFoldDB" id="A0A926I7J3"/>
<dbReference type="RefSeq" id="WP_249294951.1">
    <property type="nucleotide sequence ID" value="NZ_JACRSV010000002.1"/>
</dbReference>
<sequence length="274" mass="31700">MGRKRLTQILPWLLPLRVKQKVFCFYLKMKLDRNRYALRQADELLPHLLFESHCPMYNRNTGFDMVYQENKVFNLKLAAATMEKLLIRPGETFSFWQLVRYADRDTPYREGLVEIDGKLTTRPGGGLCQISNLLFWIFLHTPLTIVERRGHLVRDFPEPKSDAPTGVDATVSEGWTDLKVRNDTQATFQISFVFDGEQIIGRVLADRDEGLTYEIVNGAPSYYRKKGAVYEEVDIRQKIVVRASEECIASNLLYRNRCRIGYPLPEGTLIEEKG</sequence>
<proteinExistence type="predicted"/>
<dbReference type="NCBIfam" id="NF033128">
    <property type="entry name" value="vanW-gen"/>
    <property type="match status" value="1"/>
</dbReference>
<name>A0A926I7J3_9FIRM</name>
<dbReference type="EMBL" id="JACRSV010000002">
    <property type="protein sequence ID" value="MBC8559981.1"/>
    <property type="molecule type" value="Genomic_DNA"/>
</dbReference>
<dbReference type="PANTHER" id="PTHR35788:SF1">
    <property type="entry name" value="EXPORTED PROTEIN"/>
    <property type="match status" value="1"/>
</dbReference>
<keyword evidence="2" id="KW-1185">Reference proteome</keyword>
<protein>
    <submittedName>
        <fullName evidence="1">Glycopeptide resistance accessory protein VanW</fullName>
    </submittedName>
</protein>
<dbReference type="Proteomes" id="UP000610760">
    <property type="component" value="Unassembled WGS sequence"/>
</dbReference>
<gene>
    <name evidence="1" type="primary">vanW</name>
    <name evidence="1" type="ORF">H8710_07880</name>
</gene>
<dbReference type="PANTHER" id="PTHR35788">
    <property type="entry name" value="EXPORTED PROTEIN-RELATED"/>
    <property type="match status" value="1"/>
</dbReference>
<organism evidence="1 2">
    <name type="scientific">Fumia xinanensis</name>
    <dbReference type="NCBI Taxonomy" id="2763659"/>
    <lineage>
        <taxon>Bacteria</taxon>
        <taxon>Bacillati</taxon>
        <taxon>Bacillota</taxon>
        <taxon>Clostridia</taxon>
        <taxon>Eubacteriales</taxon>
        <taxon>Oscillospiraceae</taxon>
        <taxon>Fumia</taxon>
    </lineage>
</organism>
<accession>A0A926I7J3</accession>
<reference evidence="1" key="1">
    <citation type="submission" date="2020-08" db="EMBL/GenBank/DDBJ databases">
        <title>Genome public.</title>
        <authorList>
            <person name="Liu C."/>
            <person name="Sun Q."/>
        </authorList>
    </citation>
    <scope>NUCLEOTIDE SEQUENCE</scope>
    <source>
        <strain evidence="1">NSJ-33</strain>
    </source>
</reference>
<comment type="caution">
    <text evidence="1">The sequence shown here is derived from an EMBL/GenBank/DDBJ whole genome shotgun (WGS) entry which is preliminary data.</text>
</comment>
<dbReference type="InterPro" id="IPR052913">
    <property type="entry name" value="Glycopeptide_resist_protein"/>
</dbReference>